<evidence type="ECO:0000313" key="2">
    <source>
        <dbReference type="Proteomes" id="UP000236291"/>
    </source>
</evidence>
<accession>A0A2K3NYI9</accession>
<name>A0A2K3NYI9_TRIPR</name>
<organism evidence="1 2">
    <name type="scientific">Trifolium pratense</name>
    <name type="common">Red clover</name>
    <dbReference type="NCBI Taxonomy" id="57577"/>
    <lineage>
        <taxon>Eukaryota</taxon>
        <taxon>Viridiplantae</taxon>
        <taxon>Streptophyta</taxon>
        <taxon>Embryophyta</taxon>
        <taxon>Tracheophyta</taxon>
        <taxon>Spermatophyta</taxon>
        <taxon>Magnoliopsida</taxon>
        <taxon>eudicotyledons</taxon>
        <taxon>Gunneridae</taxon>
        <taxon>Pentapetalae</taxon>
        <taxon>rosids</taxon>
        <taxon>fabids</taxon>
        <taxon>Fabales</taxon>
        <taxon>Fabaceae</taxon>
        <taxon>Papilionoideae</taxon>
        <taxon>50 kb inversion clade</taxon>
        <taxon>NPAAA clade</taxon>
        <taxon>Hologalegina</taxon>
        <taxon>IRL clade</taxon>
        <taxon>Trifolieae</taxon>
        <taxon>Trifolium</taxon>
    </lineage>
</organism>
<proteinExistence type="predicted"/>
<sequence>MKISSKSKDCCSFAPEVVETAHPEVVAAETGHAEAGHHEGDPT</sequence>
<reference evidence="1 2" key="1">
    <citation type="journal article" date="2014" name="Am. J. Bot.">
        <title>Genome assembly and annotation for red clover (Trifolium pratense; Fabaceae).</title>
        <authorList>
            <person name="Istvanek J."/>
            <person name="Jaros M."/>
            <person name="Krenek A."/>
            <person name="Repkova J."/>
        </authorList>
    </citation>
    <scope>NUCLEOTIDE SEQUENCE [LARGE SCALE GENOMIC DNA]</scope>
    <source>
        <strain evidence="2">cv. Tatra</strain>
        <tissue evidence="1">Young leaves</tissue>
    </source>
</reference>
<reference evidence="1 2" key="2">
    <citation type="journal article" date="2017" name="Front. Plant Sci.">
        <title>Gene Classification and Mining of Molecular Markers Useful in Red Clover (Trifolium pratense) Breeding.</title>
        <authorList>
            <person name="Istvanek J."/>
            <person name="Dluhosova J."/>
            <person name="Dluhos P."/>
            <person name="Patkova L."/>
            <person name="Nedelnik J."/>
            <person name="Repkova J."/>
        </authorList>
    </citation>
    <scope>NUCLEOTIDE SEQUENCE [LARGE SCALE GENOMIC DNA]</scope>
    <source>
        <strain evidence="2">cv. Tatra</strain>
        <tissue evidence="1">Young leaves</tissue>
    </source>
</reference>
<dbReference type="AlphaFoldDB" id="A0A2K3NYI9"/>
<protein>
    <submittedName>
        <fullName evidence="1">Uncharacterized protein</fullName>
    </submittedName>
</protein>
<dbReference type="Proteomes" id="UP000236291">
    <property type="component" value="Unassembled WGS sequence"/>
</dbReference>
<evidence type="ECO:0000313" key="1">
    <source>
        <dbReference type="EMBL" id="PNY08073.1"/>
    </source>
</evidence>
<comment type="caution">
    <text evidence="1">The sequence shown here is derived from an EMBL/GenBank/DDBJ whole genome shotgun (WGS) entry which is preliminary data.</text>
</comment>
<dbReference type="EMBL" id="ASHM01002276">
    <property type="protein sequence ID" value="PNY08073.1"/>
    <property type="molecule type" value="Genomic_DNA"/>
</dbReference>
<gene>
    <name evidence="1" type="ORF">L195_g004584</name>
</gene>